<accession>A0A9P0AFN1</accession>
<evidence type="ECO:0000313" key="2">
    <source>
        <dbReference type="Proteomes" id="UP001152759"/>
    </source>
</evidence>
<evidence type="ECO:0000313" key="1">
    <source>
        <dbReference type="EMBL" id="CAH0389730.1"/>
    </source>
</evidence>
<dbReference type="Proteomes" id="UP001152759">
    <property type="component" value="Chromosome 5"/>
</dbReference>
<protein>
    <submittedName>
        <fullName evidence="1">Uncharacterized protein</fullName>
    </submittedName>
</protein>
<keyword evidence="2" id="KW-1185">Reference proteome</keyword>
<reference evidence="1" key="1">
    <citation type="submission" date="2021-12" db="EMBL/GenBank/DDBJ databases">
        <authorList>
            <person name="King R."/>
        </authorList>
    </citation>
    <scope>NUCLEOTIDE SEQUENCE</scope>
</reference>
<proteinExistence type="predicted"/>
<dbReference type="EMBL" id="OU963866">
    <property type="protein sequence ID" value="CAH0389730.1"/>
    <property type="molecule type" value="Genomic_DNA"/>
</dbReference>
<sequence length="256" mass="29504">METSLSIGLALIGCIDLKFYDDVANLLKREQINLVPLSIQDFVDKHYFTVKWNHLADYVDMNPRHCMYVTALLLNLIGKTLNSTNYAPWMDRRTNSYGTAIGFDRDTTDLVKYQPSQEFPCKYNAEVRARWQIRRRCFIEAWVLSTKPGPIGTAASTVLVLLRGAELTNFASIVQQLLILHPELMGWNALARYFPLIIKAYRKFTAMGNYVDWIKLLMPDQMVEEFKTTNLKIPFTIARAVAEEYGQTIHGQIHIY</sequence>
<dbReference type="AlphaFoldDB" id="A0A9P0AFN1"/>
<gene>
    <name evidence="1" type="ORF">BEMITA_LOCUS8528</name>
</gene>
<name>A0A9P0AFN1_BEMTA</name>
<organism evidence="1 2">
    <name type="scientific">Bemisia tabaci</name>
    <name type="common">Sweetpotato whitefly</name>
    <name type="synonym">Aleurodes tabaci</name>
    <dbReference type="NCBI Taxonomy" id="7038"/>
    <lineage>
        <taxon>Eukaryota</taxon>
        <taxon>Metazoa</taxon>
        <taxon>Ecdysozoa</taxon>
        <taxon>Arthropoda</taxon>
        <taxon>Hexapoda</taxon>
        <taxon>Insecta</taxon>
        <taxon>Pterygota</taxon>
        <taxon>Neoptera</taxon>
        <taxon>Paraneoptera</taxon>
        <taxon>Hemiptera</taxon>
        <taxon>Sternorrhyncha</taxon>
        <taxon>Aleyrodoidea</taxon>
        <taxon>Aleyrodidae</taxon>
        <taxon>Aleyrodinae</taxon>
        <taxon>Bemisia</taxon>
    </lineage>
</organism>